<reference evidence="2" key="1">
    <citation type="submission" date="2020-03" db="EMBL/GenBank/DDBJ databases">
        <title>The deep terrestrial virosphere.</title>
        <authorList>
            <person name="Holmfeldt K."/>
            <person name="Nilsson E."/>
            <person name="Simone D."/>
            <person name="Lopez-Fernandez M."/>
            <person name="Wu X."/>
            <person name="de Brujin I."/>
            <person name="Lundin D."/>
            <person name="Andersson A."/>
            <person name="Bertilsson S."/>
            <person name="Dopson M."/>
        </authorList>
    </citation>
    <scope>NUCLEOTIDE SEQUENCE</scope>
    <source>
        <strain evidence="2">MM415A00442</strain>
        <strain evidence="1">MM415B00961</strain>
    </source>
</reference>
<gene>
    <name evidence="2" type="ORF">MM415A00442_0028</name>
    <name evidence="1" type="ORF">MM415B00961_0018</name>
</gene>
<dbReference type="EMBL" id="MT141438">
    <property type="protein sequence ID" value="QJA61344.1"/>
    <property type="molecule type" value="Genomic_DNA"/>
</dbReference>
<name>A0A6M3KL51_9ZZZZ</name>
<evidence type="ECO:0000313" key="1">
    <source>
        <dbReference type="EMBL" id="QJA61344.1"/>
    </source>
</evidence>
<dbReference type="SUPFAM" id="SSF55729">
    <property type="entry name" value="Acyl-CoA N-acyltransferases (Nat)"/>
    <property type="match status" value="1"/>
</dbReference>
<organism evidence="2">
    <name type="scientific">viral metagenome</name>
    <dbReference type="NCBI Taxonomy" id="1070528"/>
    <lineage>
        <taxon>unclassified sequences</taxon>
        <taxon>metagenomes</taxon>
        <taxon>organismal metagenomes</taxon>
    </lineage>
</organism>
<dbReference type="InterPro" id="IPR016181">
    <property type="entry name" value="Acyl_CoA_acyltransferase"/>
</dbReference>
<evidence type="ECO:0000313" key="2">
    <source>
        <dbReference type="EMBL" id="QJA82145.1"/>
    </source>
</evidence>
<sequence>MLEVLLKIAKQCDRRNEWTEQQWIDTLLNCIDKDQYILIQEGNEIIAFSCWLFIKDFEKIGNQYIEDVNGKIAYIQCAYVKKGHRGLLYRMLREGVERHPDAECIFYCSDKLNNKKIIIPVNKWRNKCLVC</sequence>
<proteinExistence type="predicted"/>
<protein>
    <recommendedName>
        <fullName evidence="3">N-acetyltransferase domain-containing protein</fullName>
    </recommendedName>
</protein>
<dbReference type="AlphaFoldDB" id="A0A6M3KL51"/>
<evidence type="ECO:0008006" key="3">
    <source>
        <dbReference type="Google" id="ProtNLM"/>
    </source>
</evidence>
<dbReference type="EMBL" id="MT142480">
    <property type="protein sequence ID" value="QJA82145.1"/>
    <property type="molecule type" value="Genomic_DNA"/>
</dbReference>
<accession>A0A6M3KL51</accession>